<proteinExistence type="predicted"/>
<name>A0AAU8JH78_9CYAN</name>
<dbReference type="InterPro" id="IPR024983">
    <property type="entry name" value="CHAT_dom"/>
</dbReference>
<dbReference type="Pfam" id="PF12770">
    <property type="entry name" value="CHAT"/>
    <property type="match status" value="1"/>
</dbReference>
<organism evidence="2">
    <name type="scientific">Planktothricoides raciborskii GIHE-MW2</name>
    <dbReference type="NCBI Taxonomy" id="2792601"/>
    <lineage>
        <taxon>Bacteria</taxon>
        <taxon>Bacillati</taxon>
        <taxon>Cyanobacteriota</taxon>
        <taxon>Cyanophyceae</taxon>
        <taxon>Oscillatoriophycideae</taxon>
        <taxon>Oscillatoriales</taxon>
        <taxon>Oscillatoriaceae</taxon>
        <taxon>Planktothricoides</taxon>
    </lineage>
</organism>
<dbReference type="EMBL" id="CP159837">
    <property type="protein sequence ID" value="XCM38576.1"/>
    <property type="molecule type" value="Genomic_DNA"/>
</dbReference>
<protein>
    <submittedName>
        <fullName evidence="2">CHAT domain-containing protein</fullName>
    </submittedName>
</protein>
<dbReference type="AlphaFoldDB" id="A0AAU8JH78"/>
<sequence>MNYRSNPIADLLPSDPNAHVIFIPQDELFLVLFPALVDENDTYLIEKHTILTDPSIHSISGFNR</sequence>
<evidence type="ECO:0000259" key="1">
    <source>
        <dbReference type="Pfam" id="PF12770"/>
    </source>
</evidence>
<feature type="domain" description="CHAT" evidence="1">
    <location>
        <begin position="8"/>
        <end position="60"/>
    </location>
</feature>
<gene>
    <name evidence="2" type="ORF">ABWT76_001433</name>
</gene>
<evidence type="ECO:0000313" key="2">
    <source>
        <dbReference type="EMBL" id="XCM38576.1"/>
    </source>
</evidence>
<dbReference type="RefSeq" id="WP_054469503.1">
    <property type="nucleotide sequence ID" value="NZ_CP159837.1"/>
</dbReference>
<reference evidence="2" key="1">
    <citation type="submission" date="2024-07" db="EMBL/GenBank/DDBJ databases">
        <authorList>
            <person name="Kim Y.J."/>
            <person name="Jeong J.Y."/>
        </authorList>
    </citation>
    <scope>NUCLEOTIDE SEQUENCE</scope>
    <source>
        <strain evidence="2">GIHE-MW2</strain>
    </source>
</reference>
<accession>A0AAU8JH78</accession>